<proteinExistence type="predicted"/>
<organism evidence="1">
    <name type="scientific">marine metagenome</name>
    <dbReference type="NCBI Taxonomy" id="408172"/>
    <lineage>
        <taxon>unclassified sequences</taxon>
        <taxon>metagenomes</taxon>
        <taxon>ecological metagenomes</taxon>
    </lineage>
</organism>
<gene>
    <name evidence="1" type="ORF">METZ01_LOCUS14444</name>
</gene>
<sequence length="48" mass="5269">INGEWVPADEIVGLGNKSILRYKDAIPLPARSELMTRKTPAWGSKSSD</sequence>
<accession>A0A381P3Z3</accession>
<reference evidence="1" key="1">
    <citation type="submission" date="2018-05" db="EMBL/GenBank/DDBJ databases">
        <authorList>
            <person name="Lanie J.A."/>
            <person name="Ng W.-L."/>
            <person name="Kazmierczak K.M."/>
            <person name="Andrzejewski T.M."/>
            <person name="Davidsen T.M."/>
            <person name="Wayne K.J."/>
            <person name="Tettelin H."/>
            <person name="Glass J.I."/>
            <person name="Rusch D."/>
            <person name="Podicherti R."/>
            <person name="Tsui H.-C.T."/>
            <person name="Winkler M.E."/>
        </authorList>
    </citation>
    <scope>NUCLEOTIDE SEQUENCE</scope>
</reference>
<evidence type="ECO:0000313" key="1">
    <source>
        <dbReference type="EMBL" id="SUZ61590.1"/>
    </source>
</evidence>
<name>A0A381P3Z3_9ZZZZ</name>
<dbReference type="EMBL" id="UINC01000813">
    <property type="protein sequence ID" value="SUZ61590.1"/>
    <property type="molecule type" value="Genomic_DNA"/>
</dbReference>
<dbReference type="AlphaFoldDB" id="A0A381P3Z3"/>
<protein>
    <submittedName>
        <fullName evidence="1">Uncharacterized protein</fullName>
    </submittedName>
</protein>
<feature type="non-terminal residue" evidence="1">
    <location>
        <position position="1"/>
    </location>
</feature>